<comment type="similarity">
    <text evidence="2">Belongs to the TCF/LEF family.</text>
</comment>
<feature type="DNA-binding region" description="HMG box" evidence="9">
    <location>
        <begin position="122"/>
        <end position="190"/>
    </location>
</feature>
<dbReference type="GO" id="GO:1990907">
    <property type="term" value="C:beta-catenin-TCF complex"/>
    <property type="evidence" value="ECO:0007669"/>
    <property type="project" value="TreeGrafter"/>
</dbReference>
<evidence type="ECO:0000256" key="3">
    <source>
        <dbReference type="ARBA" id="ARBA00022687"/>
    </source>
</evidence>
<dbReference type="AlphaFoldDB" id="A0A6G1Q6K8"/>
<evidence type="ECO:0000256" key="8">
    <source>
        <dbReference type="ARBA" id="ARBA00023242"/>
    </source>
</evidence>
<dbReference type="CDD" id="cd21996">
    <property type="entry name" value="HMG-box_TCF7-like"/>
    <property type="match status" value="1"/>
</dbReference>
<dbReference type="GO" id="GO:0000785">
    <property type="term" value="C:chromatin"/>
    <property type="evidence" value="ECO:0007669"/>
    <property type="project" value="TreeGrafter"/>
</dbReference>
<evidence type="ECO:0000313" key="12">
    <source>
        <dbReference type="EMBL" id="KAF3698185.1"/>
    </source>
</evidence>
<organism evidence="12 13">
    <name type="scientific">Channa argus</name>
    <name type="common">Northern snakehead</name>
    <name type="synonym">Ophicephalus argus</name>
    <dbReference type="NCBI Taxonomy" id="215402"/>
    <lineage>
        <taxon>Eukaryota</taxon>
        <taxon>Metazoa</taxon>
        <taxon>Chordata</taxon>
        <taxon>Craniata</taxon>
        <taxon>Vertebrata</taxon>
        <taxon>Euteleostomi</taxon>
        <taxon>Actinopterygii</taxon>
        <taxon>Neopterygii</taxon>
        <taxon>Teleostei</taxon>
        <taxon>Neoteleostei</taxon>
        <taxon>Acanthomorphata</taxon>
        <taxon>Anabantaria</taxon>
        <taxon>Anabantiformes</taxon>
        <taxon>Channoidei</taxon>
        <taxon>Channidae</taxon>
        <taxon>Channa</taxon>
    </lineage>
</organism>
<evidence type="ECO:0000256" key="4">
    <source>
        <dbReference type="ARBA" id="ARBA00023015"/>
    </source>
</evidence>
<evidence type="ECO:0000256" key="6">
    <source>
        <dbReference type="ARBA" id="ARBA00023159"/>
    </source>
</evidence>
<dbReference type="PANTHER" id="PTHR10373">
    <property type="entry name" value="TRANSCRIPTION FACTOR 7 FAMILY MEMBER"/>
    <property type="match status" value="1"/>
</dbReference>
<evidence type="ECO:0000256" key="2">
    <source>
        <dbReference type="ARBA" id="ARBA00006569"/>
    </source>
</evidence>
<feature type="region of interest" description="Disordered" evidence="10">
    <location>
        <begin position="191"/>
        <end position="214"/>
    </location>
</feature>
<dbReference type="PROSITE" id="PS50118">
    <property type="entry name" value="HMG_BOX_2"/>
    <property type="match status" value="1"/>
</dbReference>
<keyword evidence="3" id="KW-0879">Wnt signaling pathway</keyword>
<dbReference type="PANTHER" id="PTHR10373:SF33">
    <property type="entry name" value="TRANSCRIPTION FACTOR 7"/>
    <property type="match status" value="1"/>
</dbReference>
<keyword evidence="8 9" id="KW-0539">Nucleus</keyword>
<keyword evidence="13" id="KW-1185">Reference proteome</keyword>
<gene>
    <name evidence="12" type="ORF">EXN66_Car013866</name>
</gene>
<proteinExistence type="inferred from homology"/>
<dbReference type="FunFam" id="1.10.30.10:FF:000001">
    <property type="entry name" value="transcription factor 7 isoform X2"/>
    <property type="match status" value="1"/>
</dbReference>
<evidence type="ECO:0000259" key="11">
    <source>
        <dbReference type="PROSITE" id="PS50118"/>
    </source>
</evidence>
<evidence type="ECO:0000256" key="7">
    <source>
        <dbReference type="ARBA" id="ARBA00023163"/>
    </source>
</evidence>
<dbReference type="InterPro" id="IPR024940">
    <property type="entry name" value="TCF/LEF"/>
</dbReference>
<evidence type="ECO:0000256" key="1">
    <source>
        <dbReference type="ARBA" id="ARBA00004123"/>
    </source>
</evidence>
<dbReference type="SUPFAM" id="SSF47095">
    <property type="entry name" value="HMG-box"/>
    <property type="match status" value="1"/>
</dbReference>
<keyword evidence="6" id="KW-0010">Activator</keyword>
<dbReference type="InterPro" id="IPR036910">
    <property type="entry name" value="HMG_box_dom_sf"/>
</dbReference>
<comment type="subcellular location">
    <subcellularLocation>
        <location evidence="1">Nucleus</location>
    </subcellularLocation>
</comment>
<dbReference type="InterPro" id="IPR009071">
    <property type="entry name" value="HMG_box_dom"/>
</dbReference>
<reference evidence="13" key="2">
    <citation type="submission" date="2019-02" db="EMBL/GenBank/DDBJ databases">
        <title>Opniocepnalus argus Var Kimnra genome.</title>
        <authorList>
            <person name="Zhou C."/>
            <person name="Xiao S."/>
        </authorList>
    </citation>
    <scope>NUCLEOTIDE SEQUENCE [LARGE SCALE GENOMIC DNA]</scope>
</reference>
<keyword evidence="7" id="KW-0804">Transcription</keyword>
<accession>A0A6G1Q6K8</accession>
<evidence type="ECO:0000256" key="10">
    <source>
        <dbReference type="SAM" id="MobiDB-lite"/>
    </source>
</evidence>
<evidence type="ECO:0000313" key="13">
    <source>
        <dbReference type="Proteomes" id="UP000503349"/>
    </source>
</evidence>
<keyword evidence="5 9" id="KW-0238">DNA-binding</keyword>
<dbReference type="Gene3D" id="1.10.30.10">
    <property type="entry name" value="High mobility group box domain"/>
    <property type="match status" value="1"/>
</dbReference>
<evidence type="ECO:0000256" key="9">
    <source>
        <dbReference type="PROSITE-ProRule" id="PRU00267"/>
    </source>
</evidence>
<dbReference type="GO" id="GO:0060070">
    <property type="term" value="P:canonical Wnt signaling pathway"/>
    <property type="evidence" value="ECO:0007669"/>
    <property type="project" value="TreeGrafter"/>
</dbReference>
<dbReference type="GO" id="GO:0000981">
    <property type="term" value="F:DNA-binding transcription factor activity, RNA polymerase II-specific"/>
    <property type="evidence" value="ECO:0007669"/>
    <property type="project" value="TreeGrafter"/>
</dbReference>
<protein>
    <submittedName>
        <fullName evidence="12">Transcription factor 7</fullName>
    </submittedName>
</protein>
<sequence length="214" mass="24592">MISESGSEILFQELGLMIELNQNSAASTCGKPRECDWFTPPQEQYMNLTRGEQNSGTHTQTSVASSVHPLVPLLLYSDRHVPPSCPFTRPIMSTAATQTNTHSKFHPCYHDNITTTRQPVQVKKPLNAFMLYMKGTRHQVLQEGRERESAAINRILGRRWHGLSHSEQSKYYDLAQKERLLHMQLYPGWSARDNYGKRKRKQSQQPLGNRSRLK</sequence>
<dbReference type="Pfam" id="PF00505">
    <property type="entry name" value="HMG_box"/>
    <property type="match status" value="1"/>
</dbReference>
<keyword evidence="4" id="KW-0805">Transcription regulation</keyword>
<feature type="domain" description="HMG box" evidence="11">
    <location>
        <begin position="122"/>
        <end position="190"/>
    </location>
</feature>
<dbReference type="SMART" id="SM00398">
    <property type="entry name" value="HMG"/>
    <property type="match status" value="1"/>
</dbReference>
<dbReference type="GO" id="GO:0000978">
    <property type="term" value="F:RNA polymerase II cis-regulatory region sequence-specific DNA binding"/>
    <property type="evidence" value="ECO:0007669"/>
    <property type="project" value="TreeGrafter"/>
</dbReference>
<evidence type="ECO:0000256" key="5">
    <source>
        <dbReference type="ARBA" id="ARBA00023125"/>
    </source>
</evidence>
<name>A0A6G1Q6K8_CHAAH</name>
<dbReference type="Proteomes" id="UP000503349">
    <property type="component" value="Chromosome 13"/>
</dbReference>
<dbReference type="EMBL" id="CM015724">
    <property type="protein sequence ID" value="KAF3698185.1"/>
    <property type="molecule type" value="Genomic_DNA"/>
</dbReference>
<reference evidence="12 13" key="1">
    <citation type="submission" date="2019-02" db="EMBL/GenBank/DDBJ databases">
        <title>Opniocepnalus argus genome.</title>
        <authorList>
            <person name="Zhou C."/>
            <person name="Xiao S."/>
        </authorList>
    </citation>
    <scope>NUCLEOTIDE SEQUENCE [LARGE SCALE GENOMIC DNA]</scope>
    <source>
        <strain evidence="12">OARG1902GOOAL</strain>
        <tissue evidence="12">Muscle</tissue>
    </source>
</reference>